<dbReference type="InterPro" id="IPR032808">
    <property type="entry name" value="DoxX"/>
</dbReference>
<comment type="subcellular location">
    <subcellularLocation>
        <location evidence="1">Membrane</location>
        <topology evidence="1">Multi-pass membrane protein</topology>
    </subcellularLocation>
</comment>
<evidence type="ECO:0000256" key="1">
    <source>
        <dbReference type="ARBA" id="ARBA00004141"/>
    </source>
</evidence>
<dbReference type="RefSeq" id="WP_168774911.1">
    <property type="nucleotide sequence ID" value="NZ_JAABNR010000009.1"/>
</dbReference>
<evidence type="ECO:0000256" key="2">
    <source>
        <dbReference type="ARBA" id="ARBA00022692"/>
    </source>
</evidence>
<dbReference type="Pfam" id="PF13564">
    <property type="entry name" value="DoxX_2"/>
    <property type="match status" value="1"/>
</dbReference>
<protein>
    <submittedName>
        <fullName evidence="6">DoxX family membrane protein</fullName>
    </submittedName>
</protein>
<feature type="transmembrane region" description="Helical" evidence="5">
    <location>
        <begin position="43"/>
        <end position="60"/>
    </location>
</feature>
<keyword evidence="4 5" id="KW-0472">Membrane</keyword>
<evidence type="ECO:0000256" key="4">
    <source>
        <dbReference type="ARBA" id="ARBA00023136"/>
    </source>
</evidence>
<reference evidence="6" key="1">
    <citation type="submission" date="2020-01" db="EMBL/GenBank/DDBJ databases">
        <authorList>
            <person name="Chen W.-M."/>
        </authorList>
    </citation>
    <scope>NUCLEOTIDE SEQUENCE</scope>
    <source>
        <strain evidence="6">CYK-10</strain>
    </source>
</reference>
<dbReference type="GO" id="GO:0016020">
    <property type="term" value="C:membrane"/>
    <property type="evidence" value="ECO:0007669"/>
    <property type="project" value="UniProtKB-SubCell"/>
</dbReference>
<dbReference type="AlphaFoldDB" id="A0AAE4YDX5"/>
<organism evidence="6 7">
    <name type="scientific">Stagnihabitans tardus</name>
    <dbReference type="NCBI Taxonomy" id="2699202"/>
    <lineage>
        <taxon>Bacteria</taxon>
        <taxon>Pseudomonadati</taxon>
        <taxon>Pseudomonadota</taxon>
        <taxon>Alphaproteobacteria</taxon>
        <taxon>Rhodobacterales</taxon>
        <taxon>Paracoccaceae</taxon>
        <taxon>Stagnihabitans</taxon>
    </lineage>
</organism>
<accession>A0AAE4YDX5</accession>
<evidence type="ECO:0000256" key="3">
    <source>
        <dbReference type="ARBA" id="ARBA00022989"/>
    </source>
</evidence>
<feature type="transmembrane region" description="Helical" evidence="5">
    <location>
        <begin position="93"/>
        <end position="111"/>
    </location>
</feature>
<dbReference type="Proteomes" id="UP001193501">
    <property type="component" value="Unassembled WGS sequence"/>
</dbReference>
<keyword evidence="7" id="KW-1185">Reference proteome</keyword>
<gene>
    <name evidence="6" type="ORF">GV832_10995</name>
</gene>
<dbReference type="EMBL" id="JAABNR010000009">
    <property type="protein sequence ID" value="NBZ88105.1"/>
    <property type="molecule type" value="Genomic_DNA"/>
</dbReference>
<keyword evidence="2 5" id="KW-0812">Transmembrane</keyword>
<comment type="caution">
    <text evidence="6">The sequence shown here is derived from an EMBL/GenBank/DDBJ whole genome shotgun (WGS) entry which is preliminary data.</text>
</comment>
<evidence type="ECO:0000256" key="5">
    <source>
        <dbReference type="SAM" id="Phobius"/>
    </source>
</evidence>
<proteinExistence type="predicted"/>
<sequence>MKYALIGIRVLLTAAFASAGIAKLMGVEMMVQTFDAVGVGQWFRYVTGILELGSAIVLWIPGLQAWAAGLLACTMVGAIIAHFTVLAAQGPGAAIPAMVLLVLALVTLYANRGQLALAKAS</sequence>
<feature type="transmembrane region" description="Helical" evidence="5">
    <location>
        <begin position="67"/>
        <end position="87"/>
    </location>
</feature>
<evidence type="ECO:0000313" key="7">
    <source>
        <dbReference type="Proteomes" id="UP001193501"/>
    </source>
</evidence>
<keyword evidence="3 5" id="KW-1133">Transmembrane helix</keyword>
<evidence type="ECO:0000313" key="6">
    <source>
        <dbReference type="EMBL" id="NBZ88105.1"/>
    </source>
</evidence>
<name>A0AAE4YDX5_9RHOB</name>